<organism evidence="2 3">
    <name type="scientific">Gossypium arboreum</name>
    <name type="common">Tree cotton</name>
    <name type="synonym">Gossypium nanking</name>
    <dbReference type="NCBI Taxonomy" id="29729"/>
    <lineage>
        <taxon>Eukaryota</taxon>
        <taxon>Viridiplantae</taxon>
        <taxon>Streptophyta</taxon>
        <taxon>Embryophyta</taxon>
        <taxon>Tracheophyta</taxon>
        <taxon>Spermatophyta</taxon>
        <taxon>Magnoliopsida</taxon>
        <taxon>eudicotyledons</taxon>
        <taxon>Gunneridae</taxon>
        <taxon>Pentapetalae</taxon>
        <taxon>rosids</taxon>
        <taxon>malvids</taxon>
        <taxon>Malvales</taxon>
        <taxon>Malvaceae</taxon>
        <taxon>Malvoideae</taxon>
        <taxon>Gossypium</taxon>
    </lineage>
</organism>
<proteinExistence type="predicted"/>
<reference evidence="2 3" key="1">
    <citation type="submission" date="2023-03" db="EMBL/GenBank/DDBJ databases">
        <title>WGS of Gossypium arboreum.</title>
        <authorList>
            <person name="Yu D."/>
        </authorList>
    </citation>
    <scope>NUCLEOTIDE SEQUENCE [LARGE SCALE GENOMIC DNA]</scope>
    <source>
        <tissue evidence="2">Leaf</tissue>
    </source>
</reference>
<protein>
    <submittedName>
        <fullName evidence="2">Uncharacterized protein</fullName>
    </submittedName>
</protein>
<feature type="region of interest" description="Disordered" evidence="1">
    <location>
        <begin position="1"/>
        <end position="27"/>
    </location>
</feature>
<evidence type="ECO:0000256" key="1">
    <source>
        <dbReference type="SAM" id="MobiDB-lite"/>
    </source>
</evidence>
<dbReference type="EMBL" id="JARKNE010000010">
    <property type="protein sequence ID" value="KAK5792579.1"/>
    <property type="molecule type" value="Genomic_DNA"/>
</dbReference>
<dbReference type="Proteomes" id="UP001358586">
    <property type="component" value="Chromosome 10"/>
</dbReference>
<sequence length="54" mass="6449">MRKIKETNKRASGNTRKQEKKLRSLMEEENRKVEESLVVMKYDPDFYEISSNIA</sequence>
<name>A0ABR0NC67_GOSAR</name>
<evidence type="ECO:0000313" key="3">
    <source>
        <dbReference type="Proteomes" id="UP001358586"/>
    </source>
</evidence>
<keyword evidence="3" id="KW-1185">Reference proteome</keyword>
<evidence type="ECO:0000313" key="2">
    <source>
        <dbReference type="EMBL" id="KAK5792579.1"/>
    </source>
</evidence>
<comment type="caution">
    <text evidence="2">The sequence shown here is derived from an EMBL/GenBank/DDBJ whole genome shotgun (WGS) entry which is preliminary data.</text>
</comment>
<accession>A0ABR0NC67</accession>
<gene>
    <name evidence="2" type="ORF">PVK06_033694</name>
</gene>